<keyword evidence="1" id="KW-1133">Transmembrane helix</keyword>
<reference evidence="2 3" key="1">
    <citation type="submission" date="2019-03" db="EMBL/GenBank/DDBJ databases">
        <title>Draft genome sequences of novel Actinobacteria.</title>
        <authorList>
            <person name="Sahin N."/>
            <person name="Ay H."/>
            <person name="Saygin H."/>
        </authorList>
    </citation>
    <scope>NUCLEOTIDE SEQUENCE [LARGE SCALE GENOMIC DNA]</scope>
    <source>
        <strain evidence="2 3">KC712</strain>
    </source>
</reference>
<name>A0A4R4WGM0_9ACTN</name>
<sequence length="190" mass="20854">MDEDERVGKELEESEPLPAWWRVIVLCLAPVALALSVNAVFQHLATANLGLSHTAGPAPDIHFSFRHVGAGLIDDEHYAFTWQVRDSLESTLSVRRPYSVPHLRHVDDVSGTLTAYVPAGCADRAIRWRITVNGREAGAGTFQGRRAYAIPTDYSSDGDLDTVVVAAGWDGGTETCPRFRLVWDTKALEP</sequence>
<comment type="caution">
    <text evidence="2">The sequence shown here is derived from an EMBL/GenBank/DDBJ whole genome shotgun (WGS) entry which is preliminary data.</text>
</comment>
<dbReference type="EMBL" id="SMKP01000085">
    <property type="protein sequence ID" value="TDD17491.1"/>
    <property type="molecule type" value="Genomic_DNA"/>
</dbReference>
<gene>
    <name evidence="2" type="ORF">E1294_27580</name>
</gene>
<protein>
    <submittedName>
        <fullName evidence="2">Uncharacterized protein</fullName>
    </submittedName>
</protein>
<evidence type="ECO:0000313" key="3">
    <source>
        <dbReference type="Proteomes" id="UP000294543"/>
    </source>
</evidence>
<dbReference type="OrthoDB" id="4142620at2"/>
<feature type="transmembrane region" description="Helical" evidence="1">
    <location>
        <begin position="20"/>
        <end position="41"/>
    </location>
</feature>
<evidence type="ECO:0000256" key="1">
    <source>
        <dbReference type="SAM" id="Phobius"/>
    </source>
</evidence>
<evidence type="ECO:0000313" key="2">
    <source>
        <dbReference type="EMBL" id="TDD17491.1"/>
    </source>
</evidence>
<keyword evidence="1" id="KW-0812">Transmembrane</keyword>
<dbReference type="Proteomes" id="UP000294543">
    <property type="component" value="Unassembled WGS sequence"/>
</dbReference>
<dbReference type="AlphaFoldDB" id="A0A4R4WGM0"/>
<keyword evidence="1" id="KW-0472">Membrane</keyword>
<proteinExistence type="predicted"/>
<organism evidence="2 3">
    <name type="scientific">Nonomuraea diastatica</name>
    <dbReference type="NCBI Taxonomy" id="1848329"/>
    <lineage>
        <taxon>Bacteria</taxon>
        <taxon>Bacillati</taxon>
        <taxon>Actinomycetota</taxon>
        <taxon>Actinomycetes</taxon>
        <taxon>Streptosporangiales</taxon>
        <taxon>Streptosporangiaceae</taxon>
        <taxon>Nonomuraea</taxon>
    </lineage>
</organism>
<keyword evidence="3" id="KW-1185">Reference proteome</keyword>
<accession>A0A4R4WGM0</accession>
<dbReference type="RefSeq" id="WP_132513050.1">
    <property type="nucleotide sequence ID" value="NZ_SMKP01000085.1"/>
</dbReference>